<dbReference type="STRING" id="4577.A0A1D6F6S0"/>
<gene>
    <name evidence="1" type="ORF">ZEAMMB73_Zm00001d007498</name>
</gene>
<proteinExistence type="predicted"/>
<dbReference type="InParanoid" id="A0A1D6F6S0"/>
<accession>A0A1D6F6S0</accession>
<reference evidence="1" key="1">
    <citation type="submission" date="2015-12" db="EMBL/GenBank/DDBJ databases">
        <title>Update maize B73 reference genome by single molecule sequencing technologies.</title>
        <authorList>
            <consortium name="Maize Genome Sequencing Project"/>
            <person name="Ware D."/>
        </authorList>
    </citation>
    <scope>NUCLEOTIDE SEQUENCE [LARGE SCALE GENOMIC DNA]</scope>
    <source>
        <tissue evidence="1">Seedling</tissue>
    </source>
</reference>
<name>A0A1D6F6S0_MAIZE</name>
<dbReference type="EMBL" id="CM007648">
    <property type="protein sequence ID" value="ONM26956.1"/>
    <property type="molecule type" value="Genomic_DNA"/>
</dbReference>
<organism evidence="1">
    <name type="scientific">Zea mays</name>
    <name type="common">Maize</name>
    <dbReference type="NCBI Taxonomy" id="4577"/>
    <lineage>
        <taxon>Eukaryota</taxon>
        <taxon>Viridiplantae</taxon>
        <taxon>Streptophyta</taxon>
        <taxon>Embryophyta</taxon>
        <taxon>Tracheophyta</taxon>
        <taxon>Spermatophyta</taxon>
        <taxon>Magnoliopsida</taxon>
        <taxon>Liliopsida</taxon>
        <taxon>Poales</taxon>
        <taxon>Poaceae</taxon>
        <taxon>PACMAD clade</taxon>
        <taxon>Panicoideae</taxon>
        <taxon>Andropogonodae</taxon>
        <taxon>Andropogoneae</taxon>
        <taxon>Tripsacinae</taxon>
        <taxon>Zea</taxon>
    </lineage>
</organism>
<evidence type="ECO:0000313" key="1">
    <source>
        <dbReference type="EMBL" id="ONM26956.1"/>
    </source>
</evidence>
<dbReference type="AlphaFoldDB" id="A0A1D6F6S0"/>
<protein>
    <submittedName>
        <fullName evidence="1">Uncharacterized protein</fullName>
    </submittedName>
</protein>
<sequence>MWSADEVPSGDLGNGDPGVEPDLVPSRREDHLSSPKCGCSLISASVQPDLGIVPAENARPTGRWPAAKPKASDLLAHSLDCSLDRKDSILAAIHLLRRSMAFDSTTSLSSSDPAAPDLYASSDTDIVSSGSNSVASDPPRQGISVPASGRSDFGSRSRCITLGEFCLLQKNTDKLDLRRRVHMAIDIMSTVYLSIKFFEIAGQIND</sequence>
<dbReference type="ExpressionAtlas" id="A0A1D6F6S0">
    <property type="expression patterns" value="baseline and differential"/>
</dbReference>